<accession>A0A0E9QJZ5</accession>
<reference evidence="7" key="1">
    <citation type="submission" date="2014-11" db="EMBL/GenBank/DDBJ databases">
        <authorList>
            <person name="Amaro Gonzalez C."/>
        </authorList>
    </citation>
    <scope>NUCLEOTIDE SEQUENCE</scope>
</reference>
<evidence type="ECO:0000259" key="6">
    <source>
        <dbReference type="PROSITE" id="PS50262"/>
    </source>
</evidence>
<dbReference type="EMBL" id="GBXM01091478">
    <property type="protein sequence ID" value="JAH17099.1"/>
    <property type="molecule type" value="Transcribed_RNA"/>
</dbReference>
<feature type="transmembrane region" description="Helical" evidence="5">
    <location>
        <begin position="33"/>
        <end position="58"/>
    </location>
</feature>
<reference evidence="7" key="2">
    <citation type="journal article" date="2015" name="Fish Shellfish Immunol.">
        <title>Early steps in the European eel (Anguilla anguilla)-Vibrio vulnificus interaction in the gills: Role of the RtxA13 toxin.</title>
        <authorList>
            <person name="Callol A."/>
            <person name="Pajuelo D."/>
            <person name="Ebbesson L."/>
            <person name="Teles M."/>
            <person name="MacKenzie S."/>
            <person name="Amaro C."/>
        </authorList>
    </citation>
    <scope>NUCLEOTIDE SEQUENCE</scope>
</reference>
<dbReference type="SUPFAM" id="SSF81321">
    <property type="entry name" value="Family A G protein-coupled receptor-like"/>
    <property type="match status" value="1"/>
</dbReference>
<proteinExistence type="predicted"/>
<organism evidence="7">
    <name type="scientific">Anguilla anguilla</name>
    <name type="common">European freshwater eel</name>
    <name type="synonym">Muraena anguilla</name>
    <dbReference type="NCBI Taxonomy" id="7936"/>
    <lineage>
        <taxon>Eukaryota</taxon>
        <taxon>Metazoa</taxon>
        <taxon>Chordata</taxon>
        <taxon>Craniata</taxon>
        <taxon>Vertebrata</taxon>
        <taxon>Euteleostomi</taxon>
        <taxon>Actinopterygii</taxon>
        <taxon>Neopterygii</taxon>
        <taxon>Teleostei</taxon>
        <taxon>Anguilliformes</taxon>
        <taxon>Anguillidae</taxon>
        <taxon>Anguilla</taxon>
    </lineage>
</organism>
<evidence type="ECO:0000256" key="5">
    <source>
        <dbReference type="SAM" id="Phobius"/>
    </source>
</evidence>
<keyword evidence="4 5" id="KW-0472">Membrane</keyword>
<dbReference type="AlphaFoldDB" id="A0A0E9QJZ5"/>
<keyword evidence="2 5" id="KW-0812">Transmembrane</keyword>
<keyword evidence="3 5" id="KW-1133">Transmembrane helix</keyword>
<evidence type="ECO:0000256" key="2">
    <source>
        <dbReference type="ARBA" id="ARBA00022692"/>
    </source>
</evidence>
<evidence type="ECO:0000256" key="3">
    <source>
        <dbReference type="ARBA" id="ARBA00022989"/>
    </source>
</evidence>
<comment type="subcellular location">
    <subcellularLocation>
        <location evidence="1">Membrane</location>
    </subcellularLocation>
</comment>
<name>A0A0E9QJZ5_ANGAN</name>
<sequence>MVFCSTNVLLILKGLRNRNPQDKKLQNNKSVKIVISNLVTFLVCFIPYHAAVLIYFWAKTRPQ</sequence>
<dbReference type="InterPro" id="IPR017452">
    <property type="entry name" value="GPCR_Rhodpsn_7TM"/>
</dbReference>
<dbReference type="GO" id="GO:0016020">
    <property type="term" value="C:membrane"/>
    <property type="evidence" value="ECO:0007669"/>
    <property type="project" value="UniProtKB-SubCell"/>
</dbReference>
<protein>
    <recommendedName>
        <fullName evidence="6">G-protein coupled receptors family 1 profile domain-containing protein</fullName>
    </recommendedName>
</protein>
<evidence type="ECO:0000313" key="7">
    <source>
        <dbReference type="EMBL" id="JAH17099.1"/>
    </source>
</evidence>
<evidence type="ECO:0000256" key="4">
    <source>
        <dbReference type="ARBA" id="ARBA00023136"/>
    </source>
</evidence>
<dbReference type="Gene3D" id="1.20.1070.10">
    <property type="entry name" value="Rhodopsin 7-helix transmembrane proteins"/>
    <property type="match status" value="1"/>
</dbReference>
<evidence type="ECO:0000256" key="1">
    <source>
        <dbReference type="ARBA" id="ARBA00004370"/>
    </source>
</evidence>
<feature type="domain" description="G-protein coupled receptors family 1 profile" evidence="6">
    <location>
        <begin position="1"/>
        <end position="63"/>
    </location>
</feature>
<dbReference type="PROSITE" id="PS50262">
    <property type="entry name" value="G_PROTEIN_RECEP_F1_2"/>
    <property type="match status" value="1"/>
</dbReference>